<accession>A0A090D296</accession>
<keyword evidence="3" id="KW-1185">Reference proteome</keyword>
<name>A0A090D296_9BACT</name>
<evidence type="ECO:0000259" key="1">
    <source>
        <dbReference type="Pfam" id="PF00535"/>
    </source>
</evidence>
<dbReference type="PANTHER" id="PTHR22916:SF3">
    <property type="entry name" value="UDP-GLCNAC:BETAGAL BETA-1,3-N-ACETYLGLUCOSAMINYLTRANSFERASE-LIKE PROTEIN 1"/>
    <property type="match status" value="1"/>
</dbReference>
<dbReference type="Gene3D" id="3.90.550.10">
    <property type="entry name" value="Spore Coat Polysaccharide Biosynthesis Protein SpsA, Chain A"/>
    <property type="match status" value="1"/>
</dbReference>
<dbReference type="STRING" id="1437425.CSEC_1642"/>
<sequence>MSISVIIPVFNAACYIENALQSIYQQTLKPLEIIVVDDGSTDDLKSVLEKHSPSIQYLYQENQGPASARNAGIQRARGDFIAFLDADDVWQKKTQQILYNELSKNLELDGCWGKIQVQILKENTFIDSHTPQKAPSFACALFRKEAFEKAGLLNPEYRQSEDVEWFLRAKNMGLNFHFIEDTLLYYRLHKTNITKNVKENQFFLMRALKSSTNSNKI</sequence>
<dbReference type="GO" id="GO:0016758">
    <property type="term" value="F:hexosyltransferase activity"/>
    <property type="evidence" value="ECO:0007669"/>
    <property type="project" value="UniProtKB-ARBA"/>
</dbReference>
<dbReference type="eggNOG" id="COG1216">
    <property type="taxonomic scope" value="Bacteria"/>
</dbReference>
<reference evidence="2" key="2">
    <citation type="submission" date="2014-09" db="EMBL/GenBank/DDBJ databases">
        <title>Criblamydia sequanensis harbors a mega-plasmid encoding arsenite resistance.</title>
        <authorList>
            <person name="Bertelli C."/>
            <person name="Goesmann A."/>
            <person name="Greub G."/>
        </authorList>
    </citation>
    <scope>NUCLEOTIDE SEQUENCE [LARGE SCALE GENOMIC DNA]</scope>
    <source>
        <strain evidence="2">CRIB-18</strain>
    </source>
</reference>
<dbReference type="PANTHER" id="PTHR22916">
    <property type="entry name" value="GLYCOSYLTRANSFERASE"/>
    <property type="match status" value="1"/>
</dbReference>
<dbReference type="EC" id="2.4.-.-" evidence="2"/>
<protein>
    <submittedName>
        <fullName evidence="2">Glycosyl transferase</fullName>
        <ecNumber evidence="2">2.4.-.-</ecNumber>
    </submittedName>
</protein>
<dbReference type="RefSeq" id="WP_053331924.1">
    <property type="nucleotide sequence ID" value="NZ_CCEJ010000008.1"/>
</dbReference>
<keyword evidence="2" id="KW-0808">Transferase</keyword>
<dbReference type="CDD" id="cd00761">
    <property type="entry name" value="Glyco_tranf_GTA_type"/>
    <property type="match status" value="1"/>
</dbReference>
<comment type="caution">
    <text evidence="2">The sequence shown here is derived from an EMBL/GenBank/DDBJ whole genome shotgun (WGS) entry which is preliminary data.</text>
</comment>
<feature type="domain" description="Glycosyltransferase 2-like" evidence="1">
    <location>
        <begin position="4"/>
        <end position="116"/>
    </location>
</feature>
<dbReference type="InterPro" id="IPR001173">
    <property type="entry name" value="Glyco_trans_2-like"/>
</dbReference>
<proteinExistence type="predicted"/>
<evidence type="ECO:0000313" key="2">
    <source>
        <dbReference type="EMBL" id="CDR34455.1"/>
    </source>
</evidence>
<dbReference type="AlphaFoldDB" id="A0A090D296"/>
<dbReference type="SUPFAM" id="SSF53448">
    <property type="entry name" value="Nucleotide-diphospho-sugar transferases"/>
    <property type="match status" value="1"/>
</dbReference>
<gene>
    <name evidence="2" type="ORF">CSEC_1642</name>
</gene>
<reference evidence="2" key="1">
    <citation type="submission" date="2013-12" db="EMBL/GenBank/DDBJ databases">
        <authorList>
            <person name="Linke B."/>
        </authorList>
    </citation>
    <scope>NUCLEOTIDE SEQUENCE [LARGE SCALE GENOMIC DNA]</scope>
    <source>
        <strain evidence="2">CRIB-18</strain>
    </source>
</reference>
<dbReference type="Pfam" id="PF00535">
    <property type="entry name" value="Glycos_transf_2"/>
    <property type="match status" value="1"/>
</dbReference>
<organism evidence="2 3">
    <name type="scientific">Candidatus Criblamydia sequanensis CRIB-18</name>
    <dbReference type="NCBI Taxonomy" id="1437425"/>
    <lineage>
        <taxon>Bacteria</taxon>
        <taxon>Pseudomonadati</taxon>
        <taxon>Chlamydiota</taxon>
        <taxon>Chlamydiia</taxon>
        <taxon>Parachlamydiales</taxon>
        <taxon>Candidatus Criblamydiaceae</taxon>
        <taxon>Candidatus Criblamydia</taxon>
    </lineage>
</organism>
<dbReference type="Proteomes" id="UP000031552">
    <property type="component" value="Unassembled WGS sequence"/>
</dbReference>
<dbReference type="InterPro" id="IPR029044">
    <property type="entry name" value="Nucleotide-diphossugar_trans"/>
</dbReference>
<dbReference type="EMBL" id="CCEJ010000008">
    <property type="protein sequence ID" value="CDR34455.1"/>
    <property type="molecule type" value="Genomic_DNA"/>
</dbReference>
<evidence type="ECO:0000313" key="3">
    <source>
        <dbReference type="Proteomes" id="UP000031552"/>
    </source>
</evidence>
<dbReference type="OrthoDB" id="396512at2"/>
<keyword evidence="2" id="KW-0328">Glycosyltransferase</keyword>